<evidence type="ECO:0000313" key="5">
    <source>
        <dbReference type="EMBL" id="PTL60628.1"/>
    </source>
</evidence>
<dbReference type="CDD" id="cd13653">
    <property type="entry name" value="PBP2_phosphate_like_1"/>
    <property type="match status" value="1"/>
</dbReference>
<protein>
    <submittedName>
        <fullName evidence="5">Phosphate ABC transporter substrate-binding protein</fullName>
    </submittedName>
</protein>
<evidence type="ECO:0000259" key="4">
    <source>
        <dbReference type="Pfam" id="PF12849"/>
    </source>
</evidence>
<dbReference type="EMBL" id="PYYB01000001">
    <property type="protein sequence ID" value="PTL60628.1"/>
    <property type="molecule type" value="Genomic_DNA"/>
</dbReference>
<feature type="region of interest" description="Disordered" evidence="2">
    <location>
        <begin position="1"/>
        <end position="23"/>
    </location>
</feature>
<dbReference type="InterPro" id="IPR024370">
    <property type="entry name" value="PBP_domain"/>
</dbReference>
<evidence type="ECO:0000256" key="3">
    <source>
        <dbReference type="SAM" id="Phobius"/>
    </source>
</evidence>
<feature type="transmembrane region" description="Helical" evidence="3">
    <location>
        <begin position="87"/>
        <end position="109"/>
    </location>
</feature>
<gene>
    <name evidence="5" type="ORF">C7Y72_13790</name>
</gene>
<organism evidence="5 6">
    <name type="scientific">Paraconexibacter algicola</name>
    <dbReference type="NCBI Taxonomy" id="2133960"/>
    <lineage>
        <taxon>Bacteria</taxon>
        <taxon>Bacillati</taxon>
        <taxon>Actinomycetota</taxon>
        <taxon>Thermoleophilia</taxon>
        <taxon>Solirubrobacterales</taxon>
        <taxon>Paraconexibacteraceae</taxon>
        <taxon>Paraconexibacter</taxon>
    </lineage>
</organism>
<dbReference type="Pfam" id="PF12849">
    <property type="entry name" value="PBP_like_2"/>
    <property type="match status" value="1"/>
</dbReference>
<dbReference type="Proteomes" id="UP000240739">
    <property type="component" value="Unassembled WGS sequence"/>
</dbReference>
<feature type="region of interest" description="Disordered" evidence="2">
    <location>
        <begin position="38"/>
        <end position="83"/>
    </location>
</feature>
<dbReference type="PANTHER" id="PTHR30570">
    <property type="entry name" value="PERIPLASMIC PHOSPHATE BINDING COMPONENT OF PHOSPHATE ABC TRANSPORTER"/>
    <property type="match status" value="1"/>
</dbReference>
<dbReference type="PANTHER" id="PTHR30570:SF1">
    <property type="entry name" value="PHOSPHATE-BINDING PROTEIN PSTS"/>
    <property type="match status" value="1"/>
</dbReference>
<accession>A0A2T4UN24</accession>
<dbReference type="AlphaFoldDB" id="A0A2T4UN24"/>
<feature type="compositionally biased region" description="Low complexity" evidence="2">
    <location>
        <begin position="52"/>
        <end position="66"/>
    </location>
</feature>
<keyword evidence="3" id="KW-0472">Membrane</keyword>
<feature type="domain" description="PBP" evidence="4">
    <location>
        <begin position="108"/>
        <end position="338"/>
    </location>
</feature>
<dbReference type="InterPro" id="IPR050811">
    <property type="entry name" value="Phosphate_ABC_transporter"/>
</dbReference>
<name>A0A2T4UN24_9ACTN</name>
<keyword evidence="3" id="KW-1133">Transmembrane helix</keyword>
<dbReference type="Gene3D" id="3.40.190.10">
    <property type="entry name" value="Periplasmic binding protein-like II"/>
    <property type="match status" value="2"/>
</dbReference>
<sequence length="359" mass="38108">MRRGTLERHRRSGVNDWGSSGEATHRIADVHQFFSRRPPVVHDRHPGPSQTSAAVPPGAPSPVRAVRSSHPAPSPVRRRSHRTVRRPLPAVLLATAACAVPAAVVPATAPAAKPKITMSGSTSIKPLAKKLIQGYLKAFPGAAQFSLLQGGSDIGVTDVAKGRVSIGNVSRDPVRSDPGGLVFNKIARDGLCIVTNRKNPLPNLSQADVQAIFSGKVKRWEDVPGSTVTGIISLYARTPSSGTQDAFQNIFMGQNLRVSAGAQQKKETGLVQQAVASDERGIGYLTFEATAGTHAVPYKGVACTLRNAKAETYPGVRNFWMVTRGKATGATGKFLRWVKGNAAAQRIIASEWVPLKAGA</sequence>
<evidence type="ECO:0000256" key="1">
    <source>
        <dbReference type="ARBA" id="ARBA00022729"/>
    </source>
</evidence>
<keyword evidence="6" id="KW-1185">Reference proteome</keyword>
<evidence type="ECO:0000313" key="6">
    <source>
        <dbReference type="Proteomes" id="UP000240739"/>
    </source>
</evidence>
<reference evidence="5 6" key="1">
    <citation type="submission" date="2018-03" db="EMBL/GenBank/DDBJ databases">
        <title>Aquarubrobacter algicola gen. nov., sp. nov., a novel actinobacterium isolated from shallow eutrophic lake during the end of cyanobacterial harmful algal blooms.</title>
        <authorList>
            <person name="Chun S.J."/>
        </authorList>
    </citation>
    <scope>NUCLEOTIDE SEQUENCE [LARGE SCALE GENOMIC DNA]</scope>
    <source>
        <strain evidence="5 6">Seoho-28</strain>
    </source>
</reference>
<keyword evidence="1" id="KW-0732">Signal</keyword>
<keyword evidence="3" id="KW-0812">Transmembrane</keyword>
<proteinExistence type="predicted"/>
<evidence type="ECO:0000256" key="2">
    <source>
        <dbReference type="SAM" id="MobiDB-lite"/>
    </source>
</evidence>
<comment type="caution">
    <text evidence="5">The sequence shown here is derived from an EMBL/GenBank/DDBJ whole genome shotgun (WGS) entry which is preliminary data.</text>
</comment>
<dbReference type="SUPFAM" id="SSF53850">
    <property type="entry name" value="Periplasmic binding protein-like II"/>
    <property type="match status" value="1"/>
</dbReference>